<dbReference type="EMBL" id="JAPFQN010000005">
    <property type="protein sequence ID" value="MCX2743813.1"/>
    <property type="molecule type" value="Genomic_DNA"/>
</dbReference>
<keyword evidence="7" id="KW-0472">Membrane</keyword>
<evidence type="ECO:0000256" key="4">
    <source>
        <dbReference type="ARBA" id="ARBA00022679"/>
    </source>
</evidence>
<accession>A0ABT3RPU2</accession>
<evidence type="ECO:0000313" key="9">
    <source>
        <dbReference type="EMBL" id="MCX2743813.1"/>
    </source>
</evidence>
<keyword evidence="7" id="KW-0812">Transmembrane</keyword>
<organism evidence="9 10">
    <name type="scientific">Mangrovivirga halotolerans</name>
    <dbReference type="NCBI Taxonomy" id="2993936"/>
    <lineage>
        <taxon>Bacteria</taxon>
        <taxon>Pseudomonadati</taxon>
        <taxon>Bacteroidota</taxon>
        <taxon>Cytophagia</taxon>
        <taxon>Cytophagales</taxon>
        <taxon>Mangrovivirgaceae</taxon>
        <taxon>Mangrovivirga</taxon>
    </lineage>
</organism>
<comment type="caution">
    <text evidence="9">The sequence shown here is derived from an EMBL/GenBank/DDBJ whole genome shotgun (WGS) entry which is preliminary data.</text>
</comment>
<dbReference type="Gene3D" id="1.10.287.130">
    <property type="match status" value="1"/>
</dbReference>
<evidence type="ECO:0000256" key="6">
    <source>
        <dbReference type="ARBA" id="ARBA00023012"/>
    </source>
</evidence>
<dbReference type="Pfam" id="PF02518">
    <property type="entry name" value="HATPase_c"/>
    <property type="match status" value="1"/>
</dbReference>
<keyword evidence="6" id="KW-0902">Two-component regulatory system</keyword>
<evidence type="ECO:0000256" key="3">
    <source>
        <dbReference type="ARBA" id="ARBA00022553"/>
    </source>
</evidence>
<dbReference type="Gene3D" id="3.30.565.10">
    <property type="entry name" value="Histidine kinase-like ATPase, C-terminal domain"/>
    <property type="match status" value="1"/>
</dbReference>
<dbReference type="GO" id="GO:0016301">
    <property type="term" value="F:kinase activity"/>
    <property type="evidence" value="ECO:0007669"/>
    <property type="project" value="UniProtKB-KW"/>
</dbReference>
<keyword evidence="10" id="KW-1185">Reference proteome</keyword>
<gene>
    <name evidence="9" type="ORF">OO013_08050</name>
</gene>
<dbReference type="InterPro" id="IPR036097">
    <property type="entry name" value="HisK_dim/P_sf"/>
</dbReference>
<dbReference type="SUPFAM" id="SSF47384">
    <property type="entry name" value="Homodimeric domain of signal transducing histidine kinase"/>
    <property type="match status" value="1"/>
</dbReference>
<name>A0ABT3RPU2_9BACT</name>
<feature type="transmembrane region" description="Helical" evidence="7">
    <location>
        <begin position="45"/>
        <end position="64"/>
    </location>
</feature>
<comment type="catalytic activity">
    <reaction evidence="1">
        <text>ATP + protein L-histidine = ADP + protein N-phospho-L-histidine.</text>
        <dbReference type="EC" id="2.7.13.3"/>
    </reaction>
</comment>
<dbReference type="PROSITE" id="PS50109">
    <property type="entry name" value="HIS_KIN"/>
    <property type="match status" value="1"/>
</dbReference>
<dbReference type="SMART" id="SM00387">
    <property type="entry name" value="HATPase_c"/>
    <property type="match status" value="1"/>
</dbReference>
<dbReference type="SUPFAM" id="SSF55874">
    <property type="entry name" value="ATPase domain of HSP90 chaperone/DNA topoisomerase II/histidine kinase"/>
    <property type="match status" value="1"/>
</dbReference>
<keyword evidence="4" id="KW-0808">Transferase</keyword>
<keyword evidence="3" id="KW-0597">Phosphoprotein</keyword>
<dbReference type="InterPro" id="IPR005467">
    <property type="entry name" value="His_kinase_dom"/>
</dbReference>
<evidence type="ECO:0000256" key="2">
    <source>
        <dbReference type="ARBA" id="ARBA00012438"/>
    </source>
</evidence>
<protein>
    <recommendedName>
        <fullName evidence="2">histidine kinase</fullName>
        <ecNumber evidence="2">2.7.13.3</ecNumber>
    </recommendedName>
</protein>
<evidence type="ECO:0000256" key="1">
    <source>
        <dbReference type="ARBA" id="ARBA00000085"/>
    </source>
</evidence>
<dbReference type="InterPro" id="IPR004358">
    <property type="entry name" value="Sig_transdc_His_kin-like_C"/>
</dbReference>
<evidence type="ECO:0000313" key="10">
    <source>
        <dbReference type="Proteomes" id="UP001209885"/>
    </source>
</evidence>
<evidence type="ECO:0000256" key="5">
    <source>
        <dbReference type="ARBA" id="ARBA00022777"/>
    </source>
</evidence>
<feature type="transmembrane region" description="Helical" evidence="7">
    <location>
        <begin position="7"/>
        <end position="25"/>
    </location>
</feature>
<feature type="domain" description="Histidine kinase" evidence="8">
    <location>
        <begin position="92"/>
        <end position="307"/>
    </location>
</feature>
<reference evidence="9 10" key="1">
    <citation type="submission" date="2022-11" db="EMBL/GenBank/DDBJ databases">
        <title>The characterization of three novel Bacteroidetes species and genomic analysis of their roles in tidal elemental geochemical cycles.</title>
        <authorList>
            <person name="Ma K."/>
        </authorList>
    </citation>
    <scope>NUCLEOTIDE SEQUENCE [LARGE SCALE GENOMIC DNA]</scope>
    <source>
        <strain evidence="9 10">M17</strain>
    </source>
</reference>
<evidence type="ECO:0000259" key="8">
    <source>
        <dbReference type="PROSITE" id="PS50109"/>
    </source>
</evidence>
<dbReference type="InterPro" id="IPR036890">
    <property type="entry name" value="HATPase_C_sf"/>
</dbReference>
<dbReference type="InterPro" id="IPR050351">
    <property type="entry name" value="BphY/WalK/GraS-like"/>
</dbReference>
<dbReference type="InterPro" id="IPR003594">
    <property type="entry name" value="HATPase_dom"/>
</dbReference>
<dbReference type="Proteomes" id="UP001209885">
    <property type="component" value="Unassembled WGS sequence"/>
</dbReference>
<dbReference type="RefSeq" id="WP_266056251.1">
    <property type="nucleotide sequence ID" value="NZ_JAPFQN010000005.1"/>
</dbReference>
<keyword evidence="5 9" id="KW-0418">Kinase</keyword>
<dbReference type="PRINTS" id="PR00344">
    <property type="entry name" value="BCTRLSENSOR"/>
</dbReference>
<proteinExistence type="predicted"/>
<evidence type="ECO:0000256" key="7">
    <source>
        <dbReference type="SAM" id="Phobius"/>
    </source>
</evidence>
<dbReference type="PANTHER" id="PTHR45453:SF1">
    <property type="entry name" value="PHOSPHATE REGULON SENSOR PROTEIN PHOR"/>
    <property type="match status" value="1"/>
</dbReference>
<sequence length="307" mass="35080">MKIKGYKIFIIGLLASLIVIVSSLYLIGNQFLLKNEFTYHLTKEIIIISMFILLLGTLTVCCWFKSRKIKVNEENVIRLAKVNEDKNRLINILSHDIRQPIKTFETILNAVQKGYVNNTEFDKYSNYVKNQLMPVQLMVDELLFWSTDQLNGLKSNPTVINLEKEINEILIQLEQSYILKNIKIYKNFEGKVAFSDLNHFKIIIRNIIHNSIKYSPPGSTIQLDINEKTNSTTLTVSDQGKGMSDDQIFQILNQEMSLDRAGTLGEEGMGIGLTFCVHLLRMNKGSIEINSEINKGTTITIDFPNSH</sequence>
<keyword evidence="7" id="KW-1133">Transmembrane helix</keyword>
<dbReference type="PANTHER" id="PTHR45453">
    <property type="entry name" value="PHOSPHATE REGULON SENSOR PROTEIN PHOR"/>
    <property type="match status" value="1"/>
</dbReference>
<dbReference type="EC" id="2.7.13.3" evidence="2"/>